<dbReference type="SUPFAM" id="SSF51905">
    <property type="entry name" value="FAD/NAD(P)-binding domain"/>
    <property type="match status" value="1"/>
</dbReference>
<feature type="non-terminal residue" evidence="1">
    <location>
        <position position="20"/>
    </location>
</feature>
<organism evidence="1 2">
    <name type="scientific">Lacticaseibacillus paracasei subsp. paracasei Lpp126</name>
    <dbReference type="NCBI Taxonomy" id="1256206"/>
    <lineage>
        <taxon>Bacteria</taxon>
        <taxon>Bacillati</taxon>
        <taxon>Bacillota</taxon>
        <taxon>Bacilli</taxon>
        <taxon>Lactobacillales</taxon>
        <taxon>Lactobacillaceae</taxon>
        <taxon>Lacticaseibacillus</taxon>
    </lineage>
</organism>
<accession>S2RG15</accession>
<evidence type="ECO:0008006" key="3">
    <source>
        <dbReference type="Google" id="ProtNLM"/>
    </source>
</evidence>
<comment type="caution">
    <text evidence="1">The sequence shown here is derived from an EMBL/GenBank/DDBJ whole genome shotgun (WGS) entry which is preliminary data.</text>
</comment>
<sequence>MAKKYDVIVIGAGPGGMTAA</sequence>
<dbReference type="InterPro" id="IPR036188">
    <property type="entry name" value="FAD/NAD-bd_sf"/>
</dbReference>
<gene>
    <name evidence="1" type="ORF">Lpp126_07822</name>
</gene>
<evidence type="ECO:0000313" key="1">
    <source>
        <dbReference type="EMBL" id="EPC76099.1"/>
    </source>
</evidence>
<name>S2RG15_LACPA</name>
<dbReference type="Proteomes" id="UP000014243">
    <property type="component" value="Unassembled WGS sequence"/>
</dbReference>
<dbReference type="EMBL" id="ANKC01000548">
    <property type="protein sequence ID" value="EPC76099.1"/>
    <property type="molecule type" value="Genomic_DNA"/>
</dbReference>
<evidence type="ECO:0000313" key="2">
    <source>
        <dbReference type="Proteomes" id="UP000014243"/>
    </source>
</evidence>
<proteinExistence type="predicted"/>
<dbReference type="Gene3D" id="3.50.50.60">
    <property type="entry name" value="FAD/NAD(P)-binding domain"/>
    <property type="match status" value="1"/>
</dbReference>
<protein>
    <recommendedName>
        <fullName evidence="3">Thioredoxin reductase</fullName>
    </recommendedName>
</protein>
<dbReference type="AlphaFoldDB" id="S2RG15"/>
<reference evidence="1 2" key="1">
    <citation type="journal article" date="2013" name="PLoS ONE">
        <title>Lactobacillus paracasei comparative genomics: towards species pan-genome definition and exploitation of diversity.</title>
        <authorList>
            <person name="Smokvina T."/>
            <person name="Wels M."/>
            <person name="Polka J."/>
            <person name="Chervaux C."/>
            <person name="Brisse S."/>
            <person name="Boekhorst J."/>
            <person name="van Hylckama Vlieg J.E."/>
            <person name="Siezen R.J."/>
        </authorList>
    </citation>
    <scope>NUCLEOTIDE SEQUENCE [LARGE SCALE GENOMIC DNA]</scope>
    <source>
        <strain evidence="1 2">Lpp126</strain>
    </source>
</reference>